<evidence type="ECO:0000313" key="1">
    <source>
        <dbReference type="EMBL" id="TGX84185.1"/>
    </source>
</evidence>
<sequence length="94" mass="10266">MNNEITLQSNASTALSNEIRHFANSIETVFAAIATWYSTTLEQNVTAKQAKALVMAQVAFFAMVFPADLGMVYRTASIALFAGSLLLCKQRMAE</sequence>
<organism evidence="1 2">
    <name type="scientific">Palleniella muris</name>
    <dbReference type="NCBI Taxonomy" id="3038145"/>
    <lineage>
        <taxon>Bacteria</taxon>
        <taxon>Pseudomonadati</taxon>
        <taxon>Bacteroidota</taxon>
        <taxon>Bacteroidia</taxon>
        <taxon>Bacteroidales</taxon>
        <taxon>Prevotellaceae</taxon>
        <taxon>Palleniella</taxon>
    </lineage>
</organism>
<protein>
    <submittedName>
        <fullName evidence="1">Uncharacterized protein</fullName>
    </submittedName>
</protein>
<dbReference type="EMBL" id="SRZC01000001">
    <property type="protein sequence ID" value="TGX84185.1"/>
    <property type="molecule type" value="Genomic_DNA"/>
</dbReference>
<evidence type="ECO:0000313" key="2">
    <source>
        <dbReference type="Proteomes" id="UP000308886"/>
    </source>
</evidence>
<accession>A0AC61QUG1</accession>
<dbReference type="Proteomes" id="UP000308886">
    <property type="component" value="Unassembled WGS sequence"/>
</dbReference>
<reference evidence="1" key="1">
    <citation type="submission" date="2019-04" db="EMBL/GenBank/DDBJ databases">
        <title>Microbes associate with the intestines of laboratory mice.</title>
        <authorList>
            <person name="Navarre W."/>
            <person name="Wong E."/>
            <person name="Huang K."/>
            <person name="Tropini C."/>
            <person name="Ng K."/>
            <person name="Yu B."/>
        </authorList>
    </citation>
    <scope>NUCLEOTIDE SEQUENCE</scope>
    <source>
        <strain evidence="1">NM73_A23</strain>
    </source>
</reference>
<comment type="caution">
    <text evidence="1">The sequence shown here is derived from an EMBL/GenBank/DDBJ whole genome shotgun (WGS) entry which is preliminary data.</text>
</comment>
<name>A0AC61QUG1_9BACT</name>
<gene>
    <name evidence="1" type="ORF">E5358_00680</name>
</gene>
<proteinExistence type="predicted"/>
<keyword evidence="2" id="KW-1185">Reference proteome</keyword>